<dbReference type="Gene3D" id="3.40.50.150">
    <property type="entry name" value="Vaccinia Virus protein VP39"/>
    <property type="match status" value="1"/>
</dbReference>
<reference evidence="2" key="1">
    <citation type="journal article" date="2017" name="Int J Environ Stud">
        <title>Does the Miocene-Pliocene relict legume Oxytropis triphylla form nitrogen-fixing nodules with a combination of bacterial strains?</title>
        <authorList>
            <person name="Safronova V."/>
            <person name="Belimov A."/>
            <person name="Sazanova A."/>
            <person name="Kuznetsova I."/>
            <person name="Popova J."/>
            <person name="Andronov E."/>
            <person name="Verkhozina A."/>
            <person name="Tikhonovich I."/>
        </authorList>
    </citation>
    <scope>NUCLEOTIDE SEQUENCE [LARGE SCALE GENOMIC DNA]</scope>
    <source>
        <strain evidence="2">Tri-38</strain>
    </source>
</reference>
<dbReference type="RefSeq" id="WP_100001577.1">
    <property type="nucleotide sequence ID" value="NZ_CP017941.1"/>
</dbReference>
<comment type="caution">
    <text evidence="1">The sequence shown here is derived from an EMBL/GenBank/DDBJ whole genome shotgun (WGS) entry which is preliminary data.</text>
</comment>
<name>A0A2N9VVD3_9HYPH</name>
<dbReference type="OrthoDB" id="2548453at2"/>
<dbReference type="SUPFAM" id="SSF53335">
    <property type="entry name" value="S-adenosyl-L-methionine-dependent methyltransferases"/>
    <property type="match status" value="1"/>
</dbReference>
<dbReference type="EMBL" id="MZMT01000040">
    <property type="protein sequence ID" value="PIO43451.1"/>
    <property type="molecule type" value="Genomic_DNA"/>
</dbReference>
<gene>
    <name evidence="1" type="ORF">B5P45_18295</name>
</gene>
<evidence type="ECO:0000313" key="2">
    <source>
        <dbReference type="Proteomes" id="UP000232163"/>
    </source>
</evidence>
<organism evidence="1 2">
    <name type="scientific">Phyllobacterium zundukense</name>
    <dbReference type="NCBI Taxonomy" id="1867719"/>
    <lineage>
        <taxon>Bacteria</taxon>
        <taxon>Pseudomonadati</taxon>
        <taxon>Pseudomonadota</taxon>
        <taxon>Alphaproteobacteria</taxon>
        <taxon>Hyphomicrobiales</taxon>
        <taxon>Phyllobacteriaceae</taxon>
        <taxon>Phyllobacterium</taxon>
    </lineage>
</organism>
<sequence>MLKTLWRRFLADRVSSSIEARLMSGPHAVSVQQSIAETASLRERLEQLESKMAVALDPKPWKRNLHIPDLGNHPPMNDAFMDYSTVSASDFYHPTFRELCLQLGLTPLLHRKYWEWAYVLHHARRLGVVGEGRRALGFAVGQEPLPSAFAALGTQVVATDAPPDVGEEKGWRKSNEHASGLAETHKPDLIDWDSYQKLASAQACDMTNIDPTLTGFDLCWSCCSFEHLGDIEAGLRFVEESVERTLAPGGIAIHTTEFNLSSNDATIESGATVLYRLKDMVAFAERLRLRGHHVEAIKVAPDAHVLDFFVDTPPFEAPVHLKLQLLGYTSTSVALIIRRGV</sequence>
<dbReference type="Proteomes" id="UP000232163">
    <property type="component" value="Unassembled WGS sequence"/>
</dbReference>
<evidence type="ECO:0000313" key="1">
    <source>
        <dbReference type="EMBL" id="PIO43451.1"/>
    </source>
</evidence>
<proteinExistence type="predicted"/>
<keyword evidence="2" id="KW-1185">Reference proteome</keyword>
<dbReference type="AlphaFoldDB" id="A0A2N9VVD3"/>
<dbReference type="InterPro" id="IPR029063">
    <property type="entry name" value="SAM-dependent_MTases_sf"/>
</dbReference>
<protein>
    <submittedName>
        <fullName evidence="1">Uncharacterized protein</fullName>
    </submittedName>
</protein>
<accession>A0A2N9VVD3</accession>